<dbReference type="Proteomes" id="UP001320706">
    <property type="component" value="Unassembled WGS sequence"/>
</dbReference>
<proteinExistence type="predicted"/>
<reference evidence="1" key="1">
    <citation type="submission" date="2024-02" db="EMBL/GenBank/DDBJ databases">
        <title>Metagenome Assembled Genome of Zalaria obscura JY119.</title>
        <authorList>
            <person name="Vighnesh L."/>
            <person name="Jagadeeshwari U."/>
            <person name="Venkata Ramana C."/>
            <person name="Sasikala C."/>
        </authorList>
    </citation>
    <scope>NUCLEOTIDE SEQUENCE</scope>
    <source>
        <strain evidence="1">JY119</strain>
    </source>
</reference>
<comment type="caution">
    <text evidence="1">The sequence shown here is derived from an EMBL/GenBank/DDBJ whole genome shotgun (WGS) entry which is preliminary data.</text>
</comment>
<gene>
    <name evidence="1" type="primary">SNT2</name>
    <name evidence="1" type="ORF">M8818_000757</name>
</gene>
<sequence length="898" mass="98173">MADSTGEDGGPAQVPTASAQVNEAQPAPAVEGAVDAPASHNATPDHASTATNGDAPQANSSSLEDTAAGKSKSASPAQQGSNEGAPIAPPATQAMDKRKAGGKSATASNNSPRSTPGPAEAVARRAAAVPLPNNGREINMMTFMKSKAKLLGGKLIADDGTELGVNDHVYLVCEPPGDPYYLCRIMEFLHVKSGDASSPVDSLRVNWFYRPRDCLSHKKDAKLSKETIAALEADRAERAKRPKWVLDEPVGYVHRGEDHPNKDSKNTAQLLFKMPPQGEHSERGLDDKPLADEKAIDAYMERAKQVAKTHVNVPPFGTNFLDKAIQLYYDNNYDAEAALKKLKKVDRYKDLKEPVLTKEELKKFEEGVAKYGSEHRLIRLHMKTDLPNSVIVRFYYLWKKTPQGKVIWGSYGGRKGKKKRPDMDWEDVEEVAKKVAQGGGRAWKRRIDEELLRELIAANEAAQLGTPEASSANASLEGSVEPPKKKSKTGDGETTTKKKEKPAPAPKQPTPPPPPIVPEQPKWRTLPCAVCKTLEIGVEQPISCAHCKLTVHKQCYGMADQVVPSKWVCDQCSNDRTPTVSTDYACTLCPVHETKLELFEPPKVSHKKKTDREREKERLERELIDKAKQDYTKRQTELNRPALPREPLKKTDGNNWMHVLCAVFTPEIRFSNARVLERAENQGMIPMSRYEMVCKVCKARDHQGACISCSHTGCNANFHVTCAHEAGYTFGFDVAPQKASRKDRQTVALGSETGYMTAAVWCKEHSVKTIVHPMSEMVDDTGRNALQLYVETYKQADIALTGTARKANLLSQSTKSTPPAIPAPASTIAVNRRVSIASTVATGRGARNSSLGLAAKTPEGEEGTPVSNTVSEAPERKYDVQQRAGHRSISEAGTGCIS</sequence>
<protein>
    <submittedName>
        <fullName evidence="1">PHD type zinc finger protein with BAH domain-containing protein</fullName>
    </submittedName>
</protein>
<accession>A0ACC3SQZ0</accession>
<dbReference type="EMBL" id="JAMKPW020000003">
    <property type="protein sequence ID" value="KAK8219783.1"/>
    <property type="molecule type" value="Genomic_DNA"/>
</dbReference>
<evidence type="ECO:0000313" key="2">
    <source>
        <dbReference type="Proteomes" id="UP001320706"/>
    </source>
</evidence>
<name>A0ACC3SQZ0_9PEZI</name>
<organism evidence="1 2">
    <name type="scientific">Zalaria obscura</name>
    <dbReference type="NCBI Taxonomy" id="2024903"/>
    <lineage>
        <taxon>Eukaryota</taxon>
        <taxon>Fungi</taxon>
        <taxon>Dikarya</taxon>
        <taxon>Ascomycota</taxon>
        <taxon>Pezizomycotina</taxon>
        <taxon>Dothideomycetes</taxon>
        <taxon>Dothideomycetidae</taxon>
        <taxon>Dothideales</taxon>
        <taxon>Zalariaceae</taxon>
        <taxon>Zalaria</taxon>
    </lineage>
</organism>
<keyword evidence="2" id="KW-1185">Reference proteome</keyword>
<evidence type="ECO:0000313" key="1">
    <source>
        <dbReference type="EMBL" id="KAK8219783.1"/>
    </source>
</evidence>